<protein>
    <submittedName>
        <fullName evidence="7">Cysteine-rich receptor-like protein kinase 25</fullName>
    </submittedName>
</protein>
<dbReference type="Proteomes" id="UP000283530">
    <property type="component" value="Unassembled WGS sequence"/>
</dbReference>
<feature type="signal peptide" evidence="5">
    <location>
        <begin position="1"/>
        <end position="28"/>
    </location>
</feature>
<dbReference type="PANTHER" id="PTHR32099">
    <property type="entry name" value="CYSTEINE-RICH REPEAT SECRETORY PROTEIN"/>
    <property type="match status" value="1"/>
</dbReference>
<sequence>MKIFSISLPIFFSLFLMLILFYIPTITAESPPARCDNASTFHTNLEILLSSLPWNTSLHNGFYTNTVGQDPDKAYGLALCRGDATPDMCYGCIETAVGEILSQQCPDISSTKWDVHCMIRYSLINFLGSSRTQTWDYVPNPNNATNPAQLEKILGNLMNNLSTRAAFEPRTGMFATGEANLSSPSTLYGLVQCIRDITPGDCYSCLGDAISQLPKCCVNKEGGRVRGPVCIIWFEISSYSFYGASTIEVPAPSPAPAPAPAPSAAPSTDETTRGRDHNLSRIVIILIPAIVIPIIFLVIVTLLRIMKKKTSLRKKKTSTSAMDQLDGSDVLLQIDFEMIRVATNDFSDENKLGEGGFGPVYKLKADLTSMLLLLFGTTCLYLTIKQA</sequence>
<feature type="domain" description="Gnk2-homologous" evidence="6">
    <location>
        <begin position="132"/>
        <end position="239"/>
    </location>
</feature>
<dbReference type="EMBL" id="QPKB01000008">
    <property type="protein sequence ID" value="RWR90881.1"/>
    <property type="molecule type" value="Genomic_DNA"/>
</dbReference>
<proteinExistence type="predicted"/>
<reference evidence="7 8" key="1">
    <citation type="journal article" date="2019" name="Nat. Plants">
        <title>Stout camphor tree genome fills gaps in understanding of flowering plant genome evolution.</title>
        <authorList>
            <person name="Chaw S.M."/>
            <person name="Liu Y.C."/>
            <person name="Wu Y.W."/>
            <person name="Wang H.Y."/>
            <person name="Lin C.I."/>
            <person name="Wu C.S."/>
            <person name="Ke H.M."/>
            <person name="Chang L.Y."/>
            <person name="Hsu C.Y."/>
            <person name="Yang H.T."/>
            <person name="Sudianto E."/>
            <person name="Hsu M.H."/>
            <person name="Wu K.P."/>
            <person name="Wang L.N."/>
            <person name="Leebens-Mack J.H."/>
            <person name="Tsai I.J."/>
        </authorList>
    </citation>
    <scope>NUCLEOTIDE SEQUENCE [LARGE SCALE GENOMIC DNA]</scope>
    <source>
        <strain evidence="8">cv. Chaw 1501</strain>
        <tissue evidence="7">Young leaves</tissue>
    </source>
</reference>
<dbReference type="Pfam" id="PF01657">
    <property type="entry name" value="Stress-antifung"/>
    <property type="match status" value="2"/>
</dbReference>
<keyword evidence="4" id="KW-1133">Transmembrane helix</keyword>
<keyword evidence="7" id="KW-0418">Kinase</keyword>
<feature type="transmembrane region" description="Helical" evidence="4">
    <location>
        <begin position="367"/>
        <end position="384"/>
    </location>
</feature>
<name>A0A443PJE3_9MAGN</name>
<dbReference type="SUPFAM" id="SSF56112">
    <property type="entry name" value="Protein kinase-like (PK-like)"/>
    <property type="match status" value="1"/>
</dbReference>
<keyword evidence="7" id="KW-0808">Transferase</keyword>
<dbReference type="InterPro" id="IPR038408">
    <property type="entry name" value="GNK2_sf"/>
</dbReference>
<keyword evidence="1 5" id="KW-0732">Signal</keyword>
<dbReference type="InterPro" id="IPR002902">
    <property type="entry name" value="GNK2"/>
</dbReference>
<evidence type="ECO:0000256" key="3">
    <source>
        <dbReference type="SAM" id="MobiDB-lite"/>
    </source>
</evidence>
<feature type="region of interest" description="Disordered" evidence="3">
    <location>
        <begin position="252"/>
        <end position="274"/>
    </location>
</feature>
<dbReference type="CDD" id="cd23509">
    <property type="entry name" value="Gnk2-like"/>
    <property type="match status" value="2"/>
</dbReference>
<dbReference type="Gene3D" id="3.30.430.20">
    <property type="entry name" value="Gnk2 domain, C-X8-C-X2-C motif"/>
    <property type="match status" value="2"/>
</dbReference>
<evidence type="ECO:0000313" key="7">
    <source>
        <dbReference type="EMBL" id="RWR90881.1"/>
    </source>
</evidence>
<dbReference type="PANTHER" id="PTHR32099:SF42">
    <property type="entry name" value="CYSTEINE-RICH RECEPTOR-LIKE PROTEIN KINASE 9-RELATED"/>
    <property type="match status" value="1"/>
</dbReference>
<dbReference type="FunFam" id="3.30.430.20:FF:000002">
    <property type="entry name" value="Cysteine-rich receptor-like protein kinase 10"/>
    <property type="match status" value="1"/>
</dbReference>
<evidence type="ECO:0000259" key="6">
    <source>
        <dbReference type="PROSITE" id="PS51473"/>
    </source>
</evidence>
<evidence type="ECO:0000256" key="2">
    <source>
        <dbReference type="ARBA" id="ARBA00022737"/>
    </source>
</evidence>
<dbReference type="Gene3D" id="3.30.200.20">
    <property type="entry name" value="Phosphorylase Kinase, domain 1"/>
    <property type="match status" value="1"/>
</dbReference>
<keyword evidence="8" id="KW-1185">Reference proteome</keyword>
<dbReference type="AlphaFoldDB" id="A0A443PJE3"/>
<keyword evidence="4" id="KW-0472">Membrane</keyword>
<feature type="chain" id="PRO_5019061078" evidence="5">
    <location>
        <begin position="29"/>
        <end position="387"/>
    </location>
</feature>
<evidence type="ECO:0000256" key="1">
    <source>
        <dbReference type="ARBA" id="ARBA00022729"/>
    </source>
</evidence>
<keyword evidence="4" id="KW-0812">Transmembrane</keyword>
<feature type="transmembrane region" description="Helical" evidence="4">
    <location>
        <begin position="282"/>
        <end position="306"/>
    </location>
</feature>
<feature type="compositionally biased region" description="Pro residues" evidence="3">
    <location>
        <begin position="252"/>
        <end position="263"/>
    </location>
</feature>
<dbReference type="PROSITE" id="PS51473">
    <property type="entry name" value="GNK2"/>
    <property type="match status" value="2"/>
</dbReference>
<keyword evidence="7" id="KW-0675">Receptor</keyword>
<accession>A0A443PJE3</accession>
<gene>
    <name evidence="7" type="ORF">CKAN_02000800</name>
</gene>
<dbReference type="OrthoDB" id="4062651at2759"/>
<dbReference type="InterPro" id="IPR011009">
    <property type="entry name" value="Kinase-like_dom_sf"/>
</dbReference>
<evidence type="ECO:0000256" key="4">
    <source>
        <dbReference type="SAM" id="Phobius"/>
    </source>
</evidence>
<evidence type="ECO:0000256" key="5">
    <source>
        <dbReference type="SAM" id="SignalP"/>
    </source>
</evidence>
<organism evidence="7 8">
    <name type="scientific">Cinnamomum micranthum f. kanehirae</name>
    <dbReference type="NCBI Taxonomy" id="337451"/>
    <lineage>
        <taxon>Eukaryota</taxon>
        <taxon>Viridiplantae</taxon>
        <taxon>Streptophyta</taxon>
        <taxon>Embryophyta</taxon>
        <taxon>Tracheophyta</taxon>
        <taxon>Spermatophyta</taxon>
        <taxon>Magnoliopsida</taxon>
        <taxon>Magnoliidae</taxon>
        <taxon>Laurales</taxon>
        <taxon>Lauraceae</taxon>
        <taxon>Cinnamomum</taxon>
    </lineage>
</organism>
<evidence type="ECO:0000313" key="8">
    <source>
        <dbReference type="Proteomes" id="UP000283530"/>
    </source>
</evidence>
<keyword evidence="2" id="KW-0677">Repeat</keyword>
<dbReference type="GO" id="GO:0016301">
    <property type="term" value="F:kinase activity"/>
    <property type="evidence" value="ECO:0007669"/>
    <property type="project" value="UniProtKB-KW"/>
</dbReference>
<feature type="domain" description="Gnk2-homologous" evidence="6">
    <location>
        <begin position="22"/>
        <end position="126"/>
    </location>
</feature>
<comment type="caution">
    <text evidence="7">The sequence shown here is derived from an EMBL/GenBank/DDBJ whole genome shotgun (WGS) entry which is preliminary data.</text>
</comment>